<proteinExistence type="predicted"/>
<dbReference type="Gene3D" id="3.40.50.980">
    <property type="match status" value="6"/>
</dbReference>
<feature type="region of interest" description="Disordered" evidence="5">
    <location>
        <begin position="1"/>
        <end position="21"/>
    </location>
</feature>
<dbReference type="InterPro" id="IPR029063">
    <property type="entry name" value="SAM-dependent_MTases_sf"/>
</dbReference>
<dbReference type="InterPro" id="IPR001242">
    <property type="entry name" value="Condensation_dom"/>
</dbReference>
<dbReference type="Proteomes" id="UP001464923">
    <property type="component" value="Unassembled WGS sequence"/>
</dbReference>
<keyword evidence="4" id="KW-0677">Repeat</keyword>
<dbReference type="Gene3D" id="3.30.559.30">
    <property type="entry name" value="Nonribosomal peptide synthetase, condensation domain"/>
    <property type="match status" value="4"/>
</dbReference>
<dbReference type="PROSITE" id="PS00012">
    <property type="entry name" value="PHOSPHOPANTETHEINE"/>
    <property type="match status" value="4"/>
</dbReference>
<feature type="domain" description="Carrier" evidence="6">
    <location>
        <begin position="960"/>
        <end position="1034"/>
    </location>
</feature>
<dbReference type="Gene3D" id="3.30.559.10">
    <property type="entry name" value="Chloramphenicol acetyltransferase-like domain"/>
    <property type="match status" value="4"/>
</dbReference>
<sequence>MTRTLPSPSDPRPGPLPGGTLATWPELFARQVAARPDAVAVQCGSGEGCEQLTYAGLDERAGRLASVLRGRGAGPEGLVALAVPRGVDLVVAQVAILRAGAAYLPVDPDQPPARTALVLDDARPAVVLSTAGVAAELPLPDGTPTVLLDDDADRAAIATAPVAPVPDVDVLDAAYVIHTSGSTGRPKGVVLTHSGVAQLVATQTERLGVGADDRILGFASTGFDVAFWELCMALLSGGRLVVVPSELRLPVPELADYAHEHAVTVMVLPPALLAALGPDVTLPPATLLAGTERVSPELVARWARGRAMFNAYGPTEVTVNSTLGRCDPARTGPVVPIGVADPMTAAYVLGPDLDPVPDGEQGELYLGGPGLARGYLNKPGLTAERFVADPFGPACGRLYRTGDLVRVDERGELEFLGRVDDQLKVRGYRIEPGEIESVLRAHPHVAEAVVGVHEAAPGDRRLTAWVVPATAGDTPADDGAERVADWRDVHELLYAATSADDGDPTGYEGGFAGWNSTYDGTPIPRADMRAWRDATVARIRELGPGRVLELGVGNGLLLAELAPDCPRYVGTDVSAEAVAALSRWVATRPGLRGRVELAPAAAHELDGITGPFDTIVINSVAQYFPGPEYLTDVLTRAAALLAPGGAIVVGDVRHAGLLRTFRAGVVAARRPDAEPAELRRALDGAVAWEGELLCAPQFFTALDGFDASSIRIKRARAHDELSRYRYDVVLRPGAAARPGPATDPLVIDWDGAGADPAALTDALRAALGAGLDSTGGSGPIAGRDGGGAARGGAARAGADVVRVVGVPDLRSAADRATRARIDGEPEPPAGADPEELLALGESLGYRAEGTWGPGATVELLFSRPGVDPGPLHRATTDATTDATADATTDATGPAFHRPAPFRDVDALVGALREHLRDRLPDWMVPAAVVPLPSVPVLANGKTDRAALPAPDLSAQVRGTRPGTPREALLCDLVSEVLGVPGFGVDDDFFALGGDSVLSIRLVVRARESGLLVTPRQVFTHRTVAELAPLVTEHHAVAAPTGPDTTVLDDAAAAVLGPVTLAGPVSPLQEGFFFHAALDPADTSYVVQEVLDLPADVDPGALRAALSDLLERHPQLRAGFAQRADGRVVQGVADRVTLPWTEHDVRGTDPAAVLDAERTRPFDLARPPLLRAALLHDDDRARLALTFQHAVLDGWSVALLVTELEQAHAARAAGTPQDPAGPRARAEARLRAWFAHLTALDTDDARSAARAVWDAELAGAEPVRLLDALPAPRSGAAGADRPHARRALTLDAGATAALDRAARARAVTPSTVLHTAWALTVGALTGSRDVLVGSTVSGRDAAVDGIGEAVGLFVNTVPVRMRWSPGEPLSAPLRRMQDGRTAVLDHPQVRLAELQRGRGELFDSIVVIENYTAEQTANGLVTGVEVRDAVHYPLALVVRPGRETSVVLKHDETRVDDATAGLLLEMFERTLTALATGPQRTVASLPLRTRPEQGVHGPDRAADPRTLARRVADGLAADPDRTAVVAPDGTLTAAELDRRSAALAGALRERGAGPGSVVGVAVPRSTELMVALLGVVRAGAAYLPLDPEHPAERIAFTAADAGVDTVLVPAGTDPLPDLPGVRRLAVAELADGPVPAALPDPDPDDAAYLIYTSGSTGRPKGVVVSHRAIGNRLDWMQDAYPLTADDRVLQKTPAGFDVSVWEFFWAPATGATVVLAAPGGHRDPEYLARLVRDEHITTLHFVPSMLEGFLAAEQVTADPGWAATLRRVFCSGEALSAAAARRWHALTGVALHNLYGPTEAAVDVTAHTVAPDPGTVVPIGVPVANTRTHVLDACLRPVPDGVPGELYLGGVQLARGYHARPGLTADRFVADPLGAPGERLYRTGDVVRRVDGELVYLGRSDGQVKIRGQRIEPGEVEAALAATDGVGRAAVVVRRDGPSPALVGYVVPAAGAAPDGDGLRAALARVLPEAMVPAAVVVLEQMPLTPNGKLDQAALPAPGVAAGGSDREPATEVERVLCAAFAEVLGRDRVGPDDDFLALGGDSITSIAVSSRARRAGLDVGPGDVLAGRTPAAVAGRAGAAAEPVPPLPDPDPAVLARVRQIAGDDVDRVWPLSPLQEGLYFHATLDGTAGTVTAAGDAYTVQETVELDHEIDLDRLRDAVTAMLRRHPTLRAGFTADGLDGPVQFVAADPAPPVRLVHTGSPAERDRLTAADRTAPFDLSNPPLFRITVLRGDGRDRLLVHRHLLIWDGWSAWLFLEGLFDTYAGSPPPPSGGGYDDLLAWIAARDPEPGRAAWRDALAGLDEPTLTAPTPAASPRAVVETHLDLDADTSARLRELARATAVTPNTVLSTVWALALAAGTGRDDVVFGTSVAGRPATVPDVENVIGLFLNTVPARVALRPGETGAQLLARVQAERLALLDHETVGLGEIQQLSGHRTLFDTLFVYRPEGGEQRVADLGARHGITDLTSTDTTHYALTLAVTPGERFRLTLSHTVGEPAAARWVERVRRVLHGLLDAPDAPVARIDALGDDERAEVVAHRTGRRVDLGTATVADLLAERAGIARDDLAVVAGDVRLTYAELDAAVNRTARLLRARGAGPETVVALGLPRSAETVVALFAVLRTGAAYLPLELDHPAARLVETLRDARPVAVLTTTAVAPALDGAGVPTVALDDPAVAAERAALDPGPIPDAELGSFARENPARLDLPAYVIYTSGSTGRPKGVVTPYRGLTNMQLNHRREIFDPVVADVRARRGPDARLRVAHTVSFAFDMSWEELLWLVEGHEVHVADEELRRDAHRLVSYCDTHDVDVVNVTPTYAAALLETGLLARRPMPLVLLGGEAVSDAVWSALRDADGVLGYNLYGPTEYTINTLGTGTADSDTPAVGKPITNTVAHVLDPWLRPVPDGVAGELYIAGDGLARGYLDRFALTAQRFVADPWSPGGRMYRTGDLVRRRPGTGGVLDFLGRTDDQVKIRGHRVEPGEVTARLDRHPLVSRSAVVPVPAPDGGSLRLVGYVVPAAPDEADRAATAAGAVDEWRAIYSEEYSRIPVAVFTEDYAGWDSSYTGEPIPFAEMAQWRAATVDLVRALRPERVLEIGVGTGLLLGPLAPGCAEYRGTDLAEPVIAALRAALATDPVRYGHVELDTRPADDLSGLPRGHFDTVVINSVVQYFPDAGYLERVLTGAAELLAPGGRIVVGDVRRPDTLHSFHTAIARTRLGDGADPAAVDAAAERSLALEKELLLAPAFFDRIAAALGAEVAVRAKRGEAHNELTRHRYDVELHLPGADVRRADPERTLRWGTDVTSPDELDRLLADAGDTALRLTGVPDVRLATEQGSPGDGPEPDALRALAARHGRDAEPTWSPDGPGLLDVVLVAADPAGRPLVGLHRAGDPAAPEATDPAAARSAAELVPVLREDLRASLPDHLVPSAFVLLDELPLTANGKLDTRALPVPDARAAAAPSRAPETATEQALCTVFAEVLGLDGVGVDDDFFDLGGHSLLATRIVARLRTAIGAEVSIRDLFTEPTPARLAARLDAGDPGSVDGTGTARPVLAPRPRPQPLPASSAQHRLWVLDRLDADAGRDSAYHFPITFRLAGALDADALATALHDVTGRHESLRTLLVDGGDGVPVQVVVDAATARVPFVRRTVDAATTPAEVAAEIRRPFDLGSDLPIRALLLTESDTGEHVLVLVLHHVTTDEWSDRPFLADLATAYAARAAGRAPRLTPLPVQYADHTLWQRELLGDPADPSSVAGRQLAFWTRTLAGLPERLDLPTDRPEPASPTMAGDAVEVPIDPALGAELRRTARAAGASTFMLARAAVAVLLHRLGAGDDIPLGAPVAGRADQALEDVVGFFVNTLVLRTDLSGDPGFTEVLDRVRAADLEAFAHADVPFESVVRAVNPDRSADTTPLFQVMVVHRAGGTARESGLVLPGVTVGEQPQPPARAQFDLVVEFRDGGPEEPLGVRLLYRTELFDAATVHALGERLTTVLRAVVADPRRPVRRIDVAADGEAGRTRRALDGGPVPAARTMWEMVAGSVADRPGAVAVADEHRELDYAGLDVETAALARELRARGVGPETVVGVAVPRSVEMVVAVLAVLRAGGAFLPLDLNLPPERLEYLLADSGTRLVVTTGDAAALLPVVDGVTHLVPAPPEPGPAPDDPPADPAGAAYVIYTSGSTGRPKGAVLPHAGIGELLELARDRMRLTADSRVLQFSAPGFDVLVFELCMALCSGARLVVAPERLRGRDADPAELTGFFAEQRLTHLILPPSLITALPPEASLPAGATVLAGTEAVPPDLIDRWGAHLDLHVAYGLTEATVNSTLWHSRPGTGFRSPIGRPDPGVRTHVLDDALTPVPPGVPGELYVAGAGLARGYLGRTALTADRFVACPFGDPGERMYRTGDRVRLRFDEGSGHPDREPVLEFLGRSDDQVKIRGHRIEPGEIEAVLAAHPDVAQAAVVVRRRGPVTRLDGYVVPAGGGTAVPDGLAEHLRGRLPEHMVPAHLVALDGPLPRTPNGKVDKRALPEPAPAAGSGREPAEGPERLLAGLVAELLAVDRVGADDDFFALGGDSIIAIRLVSAARAAGLALTPRQVFRHRTVAGLAAVAGAVEREHTHDDGVGPVGSTPILDWLAEVDPHAPGYNQSVLVRTPAGLTGPVLRRALGALLATHGMLRARRTAEGLEVPAAVPGPVLREVPVSGVDTADQVRELLGEEALAARARLDPGSGTMLSAVWFDAGPDAPGRLLLVVAHVAVDWVSWRILLDDLAGAVAAQGAGRAPSPPPVAVSYRAWASMLAAEAARPQRVAEAARWRSVLAGPRVALPLATPFDPDRDRHGTNRVHPVELPADLSAAVLAAGADRALAAGLGIAVAGLARHHGAPAEGVVPLAVEGHGREEEAVAARPDLSRTVGWFTAIRPVAVDPRGTATQVRDRLVADLDAEPDHGLGFGLLRHLNPDTAAELAPLPLPEIEFNYLGRFDRRAPRDWGFADEDDALDIAVEADMRQRFPLTVIARTVDGADGPRVHADLIHPAAVLDDDVVADLGRRWTAALRELTGRD</sequence>
<dbReference type="RefSeq" id="WP_345649044.1">
    <property type="nucleotide sequence ID" value="NZ_BAABLY010000059.1"/>
</dbReference>
<evidence type="ECO:0000259" key="6">
    <source>
        <dbReference type="PROSITE" id="PS50075"/>
    </source>
</evidence>
<keyword evidence="8" id="KW-1185">Reference proteome</keyword>
<organism evidence="7 8">
    <name type="scientific">Pseudonocardia tropica</name>
    <dbReference type="NCBI Taxonomy" id="681289"/>
    <lineage>
        <taxon>Bacteria</taxon>
        <taxon>Bacillati</taxon>
        <taxon>Actinomycetota</taxon>
        <taxon>Actinomycetes</taxon>
        <taxon>Pseudonocardiales</taxon>
        <taxon>Pseudonocardiaceae</taxon>
        <taxon>Pseudonocardia</taxon>
    </lineage>
</organism>
<dbReference type="InterPro" id="IPR020845">
    <property type="entry name" value="AMP-binding_CS"/>
</dbReference>
<keyword evidence="2" id="KW-0596">Phosphopantetheine</keyword>
<dbReference type="InterPro" id="IPR020806">
    <property type="entry name" value="PKS_PP-bd"/>
</dbReference>
<dbReference type="InterPro" id="IPR010071">
    <property type="entry name" value="AA_adenyl_dom"/>
</dbReference>
<reference evidence="7 8" key="1">
    <citation type="submission" date="2024-03" db="EMBL/GenBank/DDBJ databases">
        <title>Draft genome sequence of Pseudonocardia tropica JCM 19149.</title>
        <authorList>
            <person name="Butdee W."/>
            <person name="Duangmal K."/>
        </authorList>
    </citation>
    <scope>NUCLEOTIDE SEQUENCE [LARGE SCALE GENOMIC DNA]</scope>
    <source>
        <strain evidence="7 8">JCM 19149</strain>
    </source>
</reference>
<name>A0ABV1JUJ8_9PSEU</name>
<dbReference type="InterPro" id="IPR045851">
    <property type="entry name" value="AMP-bd_C_sf"/>
</dbReference>
<evidence type="ECO:0000256" key="1">
    <source>
        <dbReference type="ARBA" id="ARBA00001957"/>
    </source>
</evidence>
<dbReference type="Gene3D" id="3.40.50.150">
    <property type="entry name" value="Vaccinia Virus protein VP39"/>
    <property type="match status" value="2"/>
</dbReference>
<accession>A0ABV1JUJ8</accession>
<evidence type="ECO:0000256" key="2">
    <source>
        <dbReference type="ARBA" id="ARBA00022450"/>
    </source>
</evidence>
<dbReference type="InterPro" id="IPR013217">
    <property type="entry name" value="Methyltransf_12"/>
</dbReference>
<evidence type="ECO:0000313" key="7">
    <source>
        <dbReference type="EMBL" id="MEQ3539615.1"/>
    </source>
</evidence>
<dbReference type="Pfam" id="PF00550">
    <property type="entry name" value="PP-binding"/>
    <property type="match status" value="4"/>
</dbReference>
<dbReference type="NCBIfam" id="TIGR01733">
    <property type="entry name" value="AA-adenyl-dom"/>
    <property type="match status" value="4"/>
</dbReference>
<feature type="region of interest" description="Disordered" evidence="5">
    <location>
        <begin position="866"/>
        <end position="897"/>
    </location>
</feature>
<dbReference type="SUPFAM" id="SSF52777">
    <property type="entry name" value="CoA-dependent acyltransferases"/>
    <property type="match status" value="8"/>
</dbReference>
<dbReference type="CDD" id="cd17646">
    <property type="entry name" value="A_NRPS_AB3403-like"/>
    <property type="match status" value="1"/>
</dbReference>
<evidence type="ECO:0000256" key="5">
    <source>
        <dbReference type="SAM" id="MobiDB-lite"/>
    </source>
</evidence>
<dbReference type="Pfam" id="PF13193">
    <property type="entry name" value="AMP-binding_C"/>
    <property type="match status" value="2"/>
</dbReference>
<dbReference type="SUPFAM" id="SSF56801">
    <property type="entry name" value="Acetyl-CoA synthetase-like"/>
    <property type="match status" value="4"/>
</dbReference>
<dbReference type="NCBIfam" id="NF003417">
    <property type="entry name" value="PRK04813.1"/>
    <property type="match status" value="6"/>
</dbReference>
<dbReference type="SUPFAM" id="SSF47336">
    <property type="entry name" value="ACP-like"/>
    <property type="match status" value="4"/>
</dbReference>
<dbReference type="CDD" id="cd05930">
    <property type="entry name" value="A_NRPS"/>
    <property type="match status" value="2"/>
</dbReference>
<dbReference type="EMBL" id="JBEDNP010000006">
    <property type="protein sequence ID" value="MEQ3539615.1"/>
    <property type="molecule type" value="Genomic_DNA"/>
</dbReference>
<dbReference type="Pfam" id="PF08242">
    <property type="entry name" value="Methyltransf_12"/>
    <property type="match status" value="2"/>
</dbReference>
<dbReference type="CDD" id="cd02440">
    <property type="entry name" value="AdoMet_MTases"/>
    <property type="match status" value="2"/>
</dbReference>
<feature type="domain" description="Carrier" evidence="6">
    <location>
        <begin position="2007"/>
        <end position="2081"/>
    </location>
</feature>
<dbReference type="PANTHER" id="PTHR45527">
    <property type="entry name" value="NONRIBOSOMAL PEPTIDE SYNTHETASE"/>
    <property type="match status" value="1"/>
</dbReference>
<feature type="region of interest" description="Disordered" evidence="5">
    <location>
        <begin position="4503"/>
        <end position="4535"/>
    </location>
</feature>
<feature type="domain" description="Carrier" evidence="6">
    <location>
        <begin position="3461"/>
        <end position="3536"/>
    </location>
</feature>
<dbReference type="InterPro" id="IPR006162">
    <property type="entry name" value="Ppantetheine_attach_site"/>
</dbReference>
<dbReference type="SMART" id="SM00823">
    <property type="entry name" value="PKS_PP"/>
    <property type="match status" value="4"/>
</dbReference>
<protein>
    <submittedName>
        <fullName evidence="7">Amino acid adenylation domain-containing protein</fullName>
    </submittedName>
</protein>
<feature type="domain" description="Carrier" evidence="6">
    <location>
        <begin position="4532"/>
        <end position="4606"/>
    </location>
</feature>
<keyword evidence="3" id="KW-0597">Phosphoprotein</keyword>
<dbReference type="PROSITE" id="PS50075">
    <property type="entry name" value="CARRIER"/>
    <property type="match status" value="4"/>
</dbReference>
<gene>
    <name evidence="7" type="ORF">WHI96_12335</name>
</gene>
<dbReference type="InterPro" id="IPR025110">
    <property type="entry name" value="AMP-bd_C"/>
</dbReference>
<dbReference type="Gene3D" id="2.30.38.10">
    <property type="entry name" value="Luciferase, Domain 3"/>
    <property type="match status" value="3"/>
</dbReference>
<dbReference type="Gene3D" id="3.40.50.12780">
    <property type="entry name" value="N-terminal domain of ligase-like"/>
    <property type="match status" value="1"/>
</dbReference>
<evidence type="ECO:0000313" key="8">
    <source>
        <dbReference type="Proteomes" id="UP001464923"/>
    </source>
</evidence>
<comment type="caution">
    <text evidence="7">The sequence shown here is derived from an EMBL/GenBank/DDBJ whole genome shotgun (WGS) entry which is preliminary data.</text>
</comment>
<evidence type="ECO:0000256" key="4">
    <source>
        <dbReference type="ARBA" id="ARBA00022737"/>
    </source>
</evidence>
<dbReference type="PANTHER" id="PTHR45527:SF1">
    <property type="entry name" value="FATTY ACID SYNTHASE"/>
    <property type="match status" value="1"/>
</dbReference>
<dbReference type="InterPro" id="IPR042099">
    <property type="entry name" value="ANL_N_sf"/>
</dbReference>
<evidence type="ECO:0000256" key="3">
    <source>
        <dbReference type="ARBA" id="ARBA00022553"/>
    </source>
</evidence>
<feature type="compositionally biased region" description="Low complexity" evidence="5">
    <location>
        <begin position="876"/>
        <end position="891"/>
    </location>
</feature>
<dbReference type="InterPro" id="IPR023213">
    <property type="entry name" value="CAT-like_dom_sf"/>
</dbReference>
<dbReference type="Pfam" id="PF00501">
    <property type="entry name" value="AMP-binding"/>
    <property type="match status" value="4"/>
</dbReference>
<dbReference type="Gene3D" id="1.10.1200.10">
    <property type="entry name" value="ACP-like"/>
    <property type="match status" value="4"/>
</dbReference>
<dbReference type="Pfam" id="PF00668">
    <property type="entry name" value="Condensation"/>
    <property type="match status" value="4"/>
</dbReference>
<dbReference type="InterPro" id="IPR000873">
    <property type="entry name" value="AMP-dep_synth/lig_dom"/>
</dbReference>
<dbReference type="SUPFAM" id="SSF53335">
    <property type="entry name" value="S-adenosyl-L-methionine-dependent methyltransferases"/>
    <property type="match status" value="2"/>
</dbReference>
<comment type="cofactor">
    <cofactor evidence="1">
        <name>pantetheine 4'-phosphate</name>
        <dbReference type="ChEBI" id="CHEBI:47942"/>
    </cofactor>
</comment>
<dbReference type="InterPro" id="IPR036736">
    <property type="entry name" value="ACP-like_sf"/>
</dbReference>
<dbReference type="PROSITE" id="PS00455">
    <property type="entry name" value="AMP_BINDING"/>
    <property type="match status" value="4"/>
</dbReference>
<feature type="region of interest" description="Disordered" evidence="5">
    <location>
        <begin position="3531"/>
        <end position="3562"/>
    </location>
</feature>
<dbReference type="CDD" id="cd19540">
    <property type="entry name" value="LCL_NRPS-like"/>
    <property type="match status" value="1"/>
</dbReference>
<dbReference type="InterPro" id="IPR009081">
    <property type="entry name" value="PP-bd_ACP"/>
</dbReference>
<dbReference type="Gene3D" id="3.30.300.30">
    <property type="match status" value="6"/>
</dbReference>